<feature type="transmembrane region" description="Helical" evidence="5">
    <location>
        <begin position="351"/>
        <end position="373"/>
    </location>
</feature>
<dbReference type="InterPro" id="IPR006043">
    <property type="entry name" value="NCS2"/>
</dbReference>
<feature type="transmembrane region" description="Helical" evidence="5">
    <location>
        <begin position="205"/>
        <end position="225"/>
    </location>
</feature>
<gene>
    <name evidence="6" type="ORF">SAMN02745221_00742</name>
</gene>
<proteinExistence type="predicted"/>
<feature type="transmembrane region" description="Helical" evidence="5">
    <location>
        <begin position="63"/>
        <end position="82"/>
    </location>
</feature>
<keyword evidence="7" id="KW-1185">Reference proteome</keyword>
<evidence type="ECO:0000256" key="2">
    <source>
        <dbReference type="ARBA" id="ARBA00022692"/>
    </source>
</evidence>
<dbReference type="Proteomes" id="UP000242329">
    <property type="component" value="Unassembled WGS sequence"/>
</dbReference>
<dbReference type="RefSeq" id="WP_073090228.1">
    <property type="nucleotide sequence ID" value="NZ_FQWY01000009.1"/>
</dbReference>
<keyword evidence="4 5" id="KW-0472">Membrane</keyword>
<keyword evidence="2 5" id="KW-0812">Transmembrane</keyword>
<feature type="transmembrane region" description="Helical" evidence="5">
    <location>
        <begin position="38"/>
        <end position="56"/>
    </location>
</feature>
<evidence type="ECO:0000256" key="1">
    <source>
        <dbReference type="ARBA" id="ARBA00004141"/>
    </source>
</evidence>
<evidence type="ECO:0000256" key="4">
    <source>
        <dbReference type="ARBA" id="ARBA00023136"/>
    </source>
</evidence>
<feature type="transmembrane region" description="Helical" evidence="5">
    <location>
        <begin position="175"/>
        <end position="193"/>
    </location>
</feature>
<keyword evidence="3 5" id="KW-1133">Transmembrane helix</keyword>
<evidence type="ECO:0000256" key="5">
    <source>
        <dbReference type="SAM" id="Phobius"/>
    </source>
</evidence>
<comment type="subcellular location">
    <subcellularLocation>
        <location evidence="1">Membrane</location>
        <topology evidence="1">Multi-pass membrane protein</topology>
    </subcellularLocation>
</comment>
<dbReference type="EMBL" id="FQWY01000009">
    <property type="protein sequence ID" value="SHG68452.1"/>
    <property type="molecule type" value="Genomic_DNA"/>
</dbReference>
<dbReference type="STRING" id="1123382.SAMN02745221_00742"/>
<feature type="transmembrane region" description="Helical" evidence="5">
    <location>
        <begin position="412"/>
        <end position="439"/>
    </location>
</feature>
<dbReference type="GO" id="GO:0016020">
    <property type="term" value="C:membrane"/>
    <property type="evidence" value="ECO:0007669"/>
    <property type="project" value="UniProtKB-SubCell"/>
</dbReference>
<dbReference type="OrthoDB" id="354989at2"/>
<feature type="transmembrane region" description="Helical" evidence="5">
    <location>
        <begin position="379"/>
        <end position="400"/>
    </location>
</feature>
<reference evidence="7" key="1">
    <citation type="submission" date="2016-11" db="EMBL/GenBank/DDBJ databases">
        <authorList>
            <person name="Varghese N."/>
            <person name="Submissions S."/>
        </authorList>
    </citation>
    <scope>NUCLEOTIDE SEQUENCE [LARGE SCALE GENOMIC DNA]</scope>
    <source>
        <strain evidence="7">DSM 11003</strain>
    </source>
</reference>
<name>A0A1M5LTJ4_9FIRM</name>
<dbReference type="AlphaFoldDB" id="A0A1M5LTJ4"/>
<evidence type="ECO:0000313" key="7">
    <source>
        <dbReference type="Proteomes" id="UP000242329"/>
    </source>
</evidence>
<evidence type="ECO:0000256" key="3">
    <source>
        <dbReference type="ARBA" id="ARBA00022989"/>
    </source>
</evidence>
<sequence>MSNWQEKRPYGQEAPYIPLWKFKMRFPGIHYRWEWPDYIQGLLMGAVCLSIIPVLMDVLGMPFEVALAIVILNGFLYLWHAWLGDPVVPGWVTPAIPLLIAYVSAFPAGPERMHALIAFELLLGIWCIFLGVTGLANKVISMIPRAIKVGVILGAGVAAIKLVFDIGGRYDTMPITVSICALVALFIMYNPMFRSFAARNKVAGYIANLGILPAIVAAIIIAWAVGEAKFAVEWGISKPAFGQLWRDWVPWGTLGWPSFDMYIKAIPMVLASYIVIFGDAVQCQAIIRDADPYRPDEPVEYDPDRAHIIVGLRNSIMSILGPDISMCGPIWAAMTVVTYERWKKGRDKMDSIFGGVGSFRFGTFTTYWLLPLVTITKPILAAALALTMIIQGFVSVYVGVREARSLTDLGIGGIVAGVLIVRGAAWAFIVGIIAVLVIYGRNFFKGDVEAAPLWAFQVSEKDIATK</sequence>
<organism evidence="6 7">
    <name type="scientific">Thermosyntropha lipolytica DSM 11003</name>
    <dbReference type="NCBI Taxonomy" id="1123382"/>
    <lineage>
        <taxon>Bacteria</taxon>
        <taxon>Bacillati</taxon>
        <taxon>Bacillota</taxon>
        <taxon>Clostridia</taxon>
        <taxon>Eubacteriales</taxon>
        <taxon>Syntrophomonadaceae</taxon>
        <taxon>Thermosyntropha</taxon>
    </lineage>
</organism>
<feature type="transmembrane region" description="Helical" evidence="5">
    <location>
        <begin position="142"/>
        <end position="163"/>
    </location>
</feature>
<feature type="transmembrane region" description="Helical" evidence="5">
    <location>
        <begin position="115"/>
        <end position="136"/>
    </location>
</feature>
<dbReference type="Pfam" id="PF00860">
    <property type="entry name" value="Xan_ur_permease"/>
    <property type="match status" value="1"/>
</dbReference>
<feature type="transmembrane region" description="Helical" evidence="5">
    <location>
        <begin position="88"/>
        <end position="108"/>
    </location>
</feature>
<evidence type="ECO:0000313" key="6">
    <source>
        <dbReference type="EMBL" id="SHG68452.1"/>
    </source>
</evidence>
<protein>
    <submittedName>
        <fullName evidence="6">Sulfate permease, MFS superfamily</fullName>
    </submittedName>
</protein>
<accession>A0A1M5LTJ4</accession>
<dbReference type="GO" id="GO:0015205">
    <property type="term" value="F:nucleobase transmembrane transporter activity"/>
    <property type="evidence" value="ECO:0007669"/>
    <property type="project" value="UniProtKB-ARBA"/>
</dbReference>